<gene>
    <name evidence="3" type="ORF">SAMN05216362_10167</name>
</gene>
<dbReference type="Gene3D" id="3.60.21.10">
    <property type="match status" value="1"/>
</dbReference>
<evidence type="ECO:0000259" key="2">
    <source>
        <dbReference type="PROSITE" id="PS50002"/>
    </source>
</evidence>
<dbReference type="PANTHER" id="PTHR42850:SF4">
    <property type="entry name" value="ZINC-DEPENDENT ENDOPOLYPHOSPHATASE"/>
    <property type="match status" value="1"/>
</dbReference>
<dbReference type="PANTHER" id="PTHR42850">
    <property type="entry name" value="METALLOPHOSPHOESTERASE"/>
    <property type="match status" value="1"/>
</dbReference>
<reference evidence="3 4" key="1">
    <citation type="submission" date="2016-10" db="EMBL/GenBank/DDBJ databases">
        <authorList>
            <person name="de Groot N.N."/>
        </authorList>
    </citation>
    <scope>NUCLEOTIDE SEQUENCE [LARGE SCALE GENOMIC DNA]</scope>
    <source>
        <strain evidence="3 4">DSM 21633</strain>
    </source>
</reference>
<sequence length="363" mass="42367">MIDVRSLQLDQQRRQIFISDIHASLDLLKKLLRKVNYTYEDYLFINGDLCDKGKNSLEVIHFVRELTLKSDRVFVTKGNCDILHRYVYEGHEGIYDYMKNRKETLLNEMLEIHGKTLDDFSHIKGLSEFYYQNFKEELEWLDSLPVGYETDEFLMIHAGINRTLEQTDQTTALQIPSFYEKGHSEDKVIIVGHWPVVNYRFNNVCSNNPMIDFDKRIIAIDGGNTVKRDGQLNALIVENKDYSYTYVDSLTDKSYIKTDYTPPEDVVGTVSYPYYEVTILQENEYFTLCKNDQLNVEQWIKNEYLSSRNGNKATSKSVSTTLLSVKAKEEVYLLDDKCEGYSLVKKQSGEIGWVPKDYLEIRL</sequence>
<dbReference type="Gene3D" id="2.30.30.40">
    <property type="entry name" value="SH3 Domains"/>
    <property type="match status" value="1"/>
</dbReference>
<dbReference type="Proteomes" id="UP000199427">
    <property type="component" value="Unassembled WGS sequence"/>
</dbReference>
<evidence type="ECO:0000256" key="1">
    <source>
        <dbReference type="ARBA" id="ARBA00022443"/>
    </source>
</evidence>
<keyword evidence="4" id="KW-1185">Reference proteome</keyword>
<dbReference type="Pfam" id="PF00149">
    <property type="entry name" value="Metallophos"/>
    <property type="match status" value="1"/>
</dbReference>
<dbReference type="RefSeq" id="WP_091772017.1">
    <property type="nucleotide sequence ID" value="NZ_CAESCL010000009.1"/>
</dbReference>
<dbReference type="EMBL" id="FOES01000001">
    <property type="protein sequence ID" value="SEP55615.1"/>
    <property type="molecule type" value="Genomic_DNA"/>
</dbReference>
<dbReference type="GO" id="GO:0008803">
    <property type="term" value="F:bis(5'-nucleosyl)-tetraphosphatase (symmetrical) activity"/>
    <property type="evidence" value="ECO:0007669"/>
    <property type="project" value="TreeGrafter"/>
</dbReference>
<dbReference type="PROSITE" id="PS50002">
    <property type="entry name" value="SH3"/>
    <property type="match status" value="1"/>
</dbReference>
<evidence type="ECO:0000313" key="3">
    <source>
        <dbReference type="EMBL" id="SEP55615.1"/>
    </source>
</evidence>
<dbReference type="AlphaFoldDB" id="A0A1H8YTT1"/>
<dbReference type="GO" id="GO:0110154">
    <property type="term" value="P:RNA decapping"/>
    <property type="evidence" value="ECO:0007669"/>
    <property type="project" value="TreeGrafter"/>
</dbReference>
<proteinExistence type="predicted"/>
<organism evidence="3 4">
    <name type="scientific">Piscibacillus halophilus</name>
    <dbReference type="NCBI Taxonomy" id="571933"/>
    <lineage>
        <taxon>Bacteria</taxon>
        <taxon>Bacillati</taxon>
        <taxon>Bacillota</taxon>
        <taxon>Bacilli</taxon>
        <taxon>Bacillales</taxon>
        <taxon>Bacillaceae</taxon>
        <taxon>Piscibacillus</taxon>
    </lineage>
</organism>
<dbReference type="InterPro" id="IPR036028">
    <property type="entry name" value="SH3-like_dom_sf"/>
</dbReference>
<keyword evidence="1" id="KW-0728">SH3 domain</keyword>
<dbReference type="OrthoDB" id="384253at2"/>
<name>A0A1H8YTT1_9BACI</name>
<dbReference type="STRING" id="571933.SAMN05216362_10167"/>
<dbReference type="GO" id="GO:0016791">
    <property type="term" value="F:phosphatase activity"/>
    <property type="evidence" value="ECO:0007669"/>
    <property type="project" value="TreeGrafter"/>
</dbReference>
<protein>
    <submittedName>
        <fullName evidence="3">Protein phosphatase</fullName>
    </submittedName>
</protein>
<dbReference type="InterPro" id="IPR029052">
    <property type="entry name" value="Metallo-depent_PP-like"/>
</dbReference>
<feature type="domain" description="SH3" evidence="2">
    <location>
        <begin position="297"/>
        <end position="363"/>
    </location>
</feature>
<dbReference type="SUPFAM" id="SSF50044">
    <property type="entry name" value="SH3-domain"/>
    <property type="match status" value="1"/>
</dbReference>
<accession>A0A1H8YTT1</accession>
<evidence type="ECO:0000313" key="4">
    <source>
        <dbReference type="Proteomes" id="UP000199427"/>
    </source>
</evidence>
<dbReference type="InterPro" id="IPR004843">
    <property type="entry name" value="Calcineurin-like_PHP"/>
</dbReference>
<dbReference type="InterPro" id="IPR001452">
    <property type="entry name" value="SH3_domain"/>
</dbReference>
<dbReference type="SUPFAM" id="SSF56300">
    <property type="entry name" value="Metallo-dependent phosphatases"/>
    <property type="match status" value="1"/>
</dbReference>
<dbReference type="InterPro" id="IPR050126">
    <property type="entry name" value="Ap4A_hydrolase"/>
</dbReference>
<dbReference type="GO" id="GO:0005737">
    <property type="term" value="C:cytoplasm"/>
    <property type="evidence" value="ECO:0007669"/>
    <property type="project" value="TreeGrafter"/>
</dbReference>